<dbReference type="AlphaFoldDB" id="G3Y5S5"/>
<proteinExistence type="predicted"/>
<dbReference type="EMBL" id="ACJE01000013">
    <property type="protein sequence ID" value="EHA21940.1"/>
    <property type="molecule type" value="Genomic_DNA"/>
</dbReference>
<evidence type="ECO:0000313" key="2">
    <source>
        <dbReference type="EMBL" id="EHA21940.1"/>
    </source>
</evidence>
<evidence type="ECO:0000313" key="3">
    <source>
        <dbReference type="Proteomes" id="UP000009038"/>
    </source>
</evidence>
<dbReference type="Proteomes" id="UP000009038">
    <property type="component" value="Unassembled WGS sequence"/>
</dbReference>
<reference evidence="2 3" key="1">
    <citation type="journal article" date="2011" name="Genome Res.">
        <title>Comparative genomics of citric-acid-producing Aspergillus niger ATCC 1015 versus enzyme-producing CBS 513.88.</title>
        <authorList>
            <person name="Andersen M.R."/>
            <person name="Salazar M.P."/>
            <person name="Schaap P.J."/>
            <person name="van de Vondervoort P.J."/>
            <person name="Culley D."/>
            <person name="Thykaer J."/>
            <person name="Frisvad J.C."/>
            <person name="Nielsen K.F."/>
            <person name="Albang R."/>
            <person name="Albermann K."/>
            <person name="Berka R.M."/>
            <person name="Braus G.H."/>
            <person name="Braus-Stromeyer S.A."/>
            <person name="Corrochano L.M."/>
            <person name="Dai Z."/>
            <person name="van Dijck P.W."/>
            <person name="Hofmann G."/>
            <person name="Lasure L.L."/>
            <person name="Magnuson J.K."/>
            <person name="Menke H."/>
            <person name="Meijer M."/>
            <person name="Meijer S.L."/>
            <person name="Nielsen J.B."/>
            <person name="Nielsen M.L."/>
            <person name="van Ooyen A.J."/>
            <person name="Pel H.J."/>
            <person name="Poulsen L."/>
            <person name="Samson R.A."/>
            <person name="Stam H."/>
            <person name="Tsang A."/>
            <person name="van den Brink J.M."/>
            <person name="Atkins A."/>
            <person name="Aerts A."/>
            <person name="Shapiro H."/>
            <person name="Pangilinan J."/>
            <person name="Salamov A."/>
            <person name="Lou Y."/>
            <person name="Lindquist E."/>
            <person name="Lucas S."/>
            <person name="Grimwood J."/>
            <person name="Grigoriev I.V."/>
            <person name="Kubicek C.P."/>
            <person name="Martinez D."/>
            <person name="van Peij N.N."/>
            <person name="Roubos J.A."/>
            <person name="Nielsen J."/>
            <person name="Baker S.E."/>
        </authorList>
    </citation>
    <scope>NUCLEOTIDE SEQUENCE [LARGE SCALE GENOMIC DNA]</scope>
    <source>
        <strain evidence="3">ATCC 1015 / CBS 113.46 / FGSC A1144 / LSHB Ac4 / NCTC 3858a / NRRL 328 / USDA 3528.7</strain>
    </source>
</reference>
<sequence length="260" mass="29140">MATPFFTIHNTDFNGYPRLLQLHNTPIPSDQNPEQLASNQKDILSNQIIPEARFSTDHQQGDQCNPHANSPQATNGYSTGSEKKKKKKKKSMKCHLPRNKWKHMTHIGIRTANSRQHRSSRSEFPMGHAEPVEVGVGRTSLIEKLSKSGRGQSTAAQRGKLKLKQSKQKPSPLDCLSESLLLMDAAWRERKRKKERAMVVPFAPHYCWRAEAEDIVVQLGNPERVKELMQILNQYAVVGSVLVRVLSEAKGGTSKLSSAA</sequence>
<dbReference type="VEuPathDB" id="FungiDB:ASPNIDRAFT2_41133"/>
<comment type="caution">
    <text evidence="2">The sequence shown here is derived from an EMBL/GenBank/DDBJ whole genome shotgun (WGS) entry which is preliminary data.</text>
</comment>
<gene>
    <name evidence="2" type="ORF">ASPNIDRAFT_41133</name>
</gene>
<feature type="compositionally biased region" description="Basic residues" evidence="1">
    <location>
        <begin position="83"/>
        <end position="94"/>
    </location>
</feature>
<organism evidence="2 3">
    <name type="scientific">Aspergillus niger (strain ATCC 1015 / CBS 113.46 / FGSC A1144 / LSHB Ac4 / NCTC 3858a / NRRL 328 / USDA 3528.7)</name>
    <dbReference type="NCBI Taxonomy" id="380704"/>
    <lineage>
        <taxon>Eukaryota</taxon>
        <taxon>Fungi</taxon>
        <taxon>Dikarya</taxon>
        <taxon>Ascomycota</taxon>
        <taxon>Pezizomycotina</taxon>
        <taxon>Eurotiomycetes</taxon>
        <taxon>Eurotiomycetidae</taxon>
        <taxon>Eurotiales</taxon>
        <taxon>Aspergillaceae</taxon>
        <taxon>Aspergillus</taxon>
        <taxon>Aspergillus subgen. Circumdati</taxon>
    </lineage>
</organism>
<feature type="compositionally biased region" description="Polar residues" evidence="1">
    <location>
        <begin position="61"/>
        <end position="80"/>
    </location>
</feature>
<protein>
    <submittedName>
        <fullName evidence="2">Uncharacterized protein</fullName>
    </submittedName>
</protein>
<feature type="region of interest" description="Disordered" evidence="1">
    <location>
        <begin position="56"/>
        <end position="94"/>
    </location>
</feature>
<name>G3Y5S5_ASPNA</name>
<accession>G3Y5S5</accession>
<evidence type="ECO:0000256" key="1">
    <source>
        <dbReference type="SAM" id="MobiDB-lite"/>
    </source>
</evidence>
<feature type="region of interest" description="Disordered" evidence="1">
    <location>
        <begin position="146"/>
        <end position="170"/>
    </location>
</feature>
<dbReference type="HOGENOM" id="CLU_1069495_0_0_1"/>